<evidence type="ECO:0000313" key="5">
    <source>
        <dbReference type="EMBL" id="KOS19374.1"/>
    </source>
</evidence>
<evidence type="ECO:0000259" key="4">
    <source>
        <dbReference type="Pfam" id="PF10342"/>
    </source>
</evidence>
<feature type="chain" id="PRO_5005818876" description="Yeast cell wall synthesis Kre9/Knh1-like N-terminal domain-containing protein" evidence="3">
    <location>
        <begin position="21"/>
        <end position="299"/>
    </location>
</feature>
<feature type="region of interest" description="Disordered" evidence="2">
    <location>
        <begin position="153"/>
        <end position="180"/>
    </location>
</feature>
<feature type="region of interest" description="Disordered" evidence="2">
    <location>
        <begin position="196"/>
        <end position="279"/>
    </location>
</feature>
<dbReference type="OrthoDB" id="2260257at2759"/>
<dbReference type="EMBL" id="LGSR01000020">
    <property type="protein sequence ID" value="KOS19374.1"/>
    <property type="molecule type" value="Genomic_DNA"/>
</dbReference>
<keyword evidence="6" id="KW-1185">Reference proteome</keyword>
<dbReference type="InterPro" id="IPR052982">
    <property type="entry name" value="SRP1/TIP1-like"/>
</dbReference>
<comment type="caution">
    <text evidence="5">The sequence shown here is derived from an EMBL/GenBank/DDBJ whole genome shotgun (WGS) entry which is preliminary data.</text>
</comment>
<feature type="compositionally biased region" description="Low complexity" evidence="2">
    <location>
        <begin position="239"/>
        <end position="249"/>
    </location>
</feature>
<dbReference type="Pfam" id="PF10342">
    <property type="entry name" value="Kre9_KNH"/>
    <property type="match status" value="1"/>
</dbReference>
<evidence type="ECO:0000256" key="1">
    <source>
        <dbReference type="ARBA" id="ARBA00022729"/>
    </source>
</evidence>
<dbReference type="InterPro" id="IPR018466">
    <property type="entry name" value="Kre9/Knh1-like_N"/>
</dbReference>
<evidence type="ECO:0000313" key="6">
    <source>
        <dbReference type="Proteomes" id="UP000053831"/>
    </source>
</evidence>
<feature type="compositionally biased region" description="Polar residues" evidence="2">
    <location>
        <begin position="252"/>
        <end position="261"/>
    </location>
</feature>
<sequence length="299" mass="29695">MRFTVSNVSAVLAMVGSAIAQTADFDAIYTPSTGQHVAAGSTITVTWGVAPQWAAGTVSITLIGGQTQNTQVELATIATGVANSAGHFDWTVDSSLGGLPFYGLIFRYETNPDVFQYSQPFVIDVNGKVSAVPTNTPTVAPTVPAGNTKTVSLSAVQPPPTSAPAAQSSAPAAPAASESDVVDITVTRDYTTTVPCESSTTMTTSTRAAPTTPVAVPSVPAAPVGEASGAPAPAPAPSAPEANGSGAAPIKTMTSTAWTAPSNPPVPTGLPSTIPTSGAARAGSSLAAIGGLIVAFFAL</sequence>
<proteinExistence type="predicted"/>
<feature type="signal peptide" evidence="3">
    <location>
        <begin position="1"/>
        <end position="20"/>
    </location>
</feature>
<reference evidence="5 6" key="1">
    <citation type="submission" date="2015-07" db="EMBL/GenBank/DDBJ databases">
        <title>The genome of the fungus Escovopsis weberi, a specialized disease agent of ant agriculture.</title>
        <authorList>
            <person name="de Man T.J."/>
            <person name="Stajich J.E."/>
            <person name="Kubicek C.P."/>
            <person name="Chenthamara K."/>
            <person name="Atanasova L."/>
            <person name="Druzhinina I.S."/>
            <person name="Birnbaum S."/>
            <person name="Barribeau S.M."/>
            <person name="Teiling C."/>
            <person name="Suen G."/>
            <person name="Currie C."/>
            <person name="Gerardo N.M."/>
        </authorList>
    </citation>
    <scope>NUCLEOTIDE SEQUENCE [LARGE SCALE GENOMIC DNA]</scope>
</reference>
<evidence type="ECO:0000256" key="2">
    <source>
        <dbReference type="SAM" id="MobiDB-lite"/>
    </source>
</evidence>
<keyword evidence="1 3" id="KW-0732">Signal</keyword>
<evidence type="ECO:0000256" key="3">
    <source>
        <dbReference type="SAM" id="SignalP"/>
    </source>
</evidence>
<dbReference type="PANTHER" id="PTHR40633:SF6">
    <property type="entry name" value="MATRIX PROTEIN, PUTATIVE (AFU_ORTHOLOGUE AFUA_8G05410)-RELATED"/>
    <property type="match status" value="1"/>
</dbReference>
<organism evidence="5 6">
    <name type="scientific">Escovopsis weberi</name>
    <dbReference type="NCBI Taxonomy" id="150374"/>
    <lineage>
        <taxon>Eukaryota</taxon>
        <taxon>Fungi</taxon>
        <taxon>Dikarya</taxon>
        <taxon>Ascomycota</taxon>
        <taxon>Pezizomycotina</taxon>
        <taxon>Sordariomycetes</taxon>
        <taxon>Hypocreomycetidae</taxon>
        <taxon>Hypocreales</taxon>
        <taxon>Hypocreaceae</taxon>
        <taxon>Escovopsis</taxon>
    </lineage>
</organism>
<name>A0A0M8N2Q8_ESCWE</name>
<feature type="compositionally biased region" description="Low complexity" evidence="2">
    <location>
        <begin position="163"/>
        <end position="179"/>
    </location>
</feature>
<dbReference type="Proteomes" id="UP000053831">
    <property type="component" value="Unassembled WGS sequence"/>
</dbReference>
<feature type="domain" description="Yeast cell wall synthesis Kre9/Knh1-like N-terminal" evidence="4">
    <location>
        <begin position="30"/>
        <end position="123"/>
    </location>
</feature>
<dbReference type="PANTHER" id="PTHR40633">
    <property type="entry name" value="MATRIX PROTEIN, PUTATIVE (AFU_ORTHOLOGUE AFUA_8G05410)-RELATED"/>
    <property type="match status" value="1"/>
</dbReference>
<dbReference type="STRING" id="150374.A0A0M8N2Q8"/>
<dbReference type="AlphaFoldDB" id="A0A0M8N2Q8"/>
<feature type="compositionally biased region" description="Low complexity" evidence="2">
    <location>
        <begin position="198"/>
        <end position="231"/>
    </location>
</feature>
<accession>A0A0M8N2Q8</accession>
<gene>
    <name evidence="5" type="ORF">ESCO_000956</name>
</gene>
<protein>
    <recommendedName>
        <fullName evidence="4">Yeast cell wall synthesis Kre9/Knh1-like N-terminal domain-containing protein</fullName>
    </recommendedName>
</protein>